<accession>A0ABW9MCA2</accession>
<dbReference type="RefSeq" id="WP_410035194.1">
    <property type="nucleotide sequence ID" value="NZ_JBGMEF010000011.1"/>
</dbReference>
<evidence type="ECO:0000313" key="3">
    <source>
        <dbReference type="EMBL" id="MFO3666544.1"/>
    </source>
</evidence>
<sequence length="297" mass="33479">MYELKKVRIPSGETIAYREAGRGDKNILLIHGNQCSSTIYDNFMKRYEARAKLYAIDLAGFGESSYNNQHIKIEDWARDVDEFMEALGLDKAIIVGHSAGGGVGLKLATDFGERVDHLILIASVGVKGFYLPKLDSFFKPIPGQFAYTYEEIAGHPSILFVEKLIRDGSRLSAKNMWMQSLYNLRSPEKSHFETYIDEFFKERCFTDISVALCQFNITDELTYQKGDGSISKIKAPVTWIAGKKDMVVPFLIAEDSIKYFPGKAELIALDQAGHMVFNDAPEEFYGHVDRILKESGI</sequence>
<keyword evidence="4" id="KW-1185">Reference proteome</keyword>
<comment type="caution">
    <text evidence="3">The sequence shown here is derived from an EMBL/GenBank/DDBJ whole genome shotgun (WGS) entry which is preliminary data.</text>
</comment>
<feature type="domain" description="AB hydrolase-1" evidence="2">
    <location>
        <begin position="27"/>
        <end position="280"/>
    </location>
</feature>
<dbReference type="SUPFAM" id="SSF53474">
    <property type="entry name" value="alpha/beta-Hydrolases"/>
    <property type="match status" value="1"/>
</dbReference>
<dbReference type="Pfam" id="PF00561">
    <property type="entry name" value="Abhydrolase_1"/>
    <property type="match status" value="1"/>
</dbReference>
<name>A0ABW9MCA2_9FIRM</name>
<dbReference type="Gene3D" id="3.40.50.1820">
    <property type="entry name" value="alpha/beta hydrolase"/>
    <property type="match status" value="1"/>
</dbReference>
<organism evidence="3 4">
    <name type="scientific">Anaerococcus kampingae</name>
    <dbReference type="NCBI Taxonomy" id="3115614"/>
    <lineage>
        <taxon>Bacteria</taxon>
        <taxon>Bacillati</taxon>
        <taxon>Bacillota</taxon>
        <taxon>Tissierellia</taxon>
        <taxon>Tissierellales</taxon>
        <taxon>Peptoniphilaceae</taxon>
        <taxon>Anaerococcus</taxon>
    </lineage>
</organism>
<dbReference type="InterPro" id="IPR029058">
    <property type="entry name" value="AB_hydrolase_fold"/>
</dbReference>
<dbReference type="PRINTS" id="PR00111">
    <property type="entry name" value="ABHYDROLASE"/>
</dbReference>
<proteinExistence type="predicted"/>
<dbReference type="InterPro" id="IPR050266">
    <property type="entry name" value="AB_hydrolase_sf"/>
</dbReference>
<evidence type="ECO:0000313" key="4">
    <source>
        <dbReference type="Proteomes" id="UP001637994"/>
    </source>
</evidence>
<keyword evidence="1 3" id="KW-0378">Hydrolase</keyword>
<dbReference type="PANTHER" id="PTHR43798:SF31">
    <property type="entry name" value="AB HYDROLASE SUPERFAMILY PROTEIN YCLE"/>
    <property type="match status" value="1"/>
</dbReference>
<dbReference type="Proteomes" id="UP001637994">
    <property type="component" value="Unassembled WGS sequence"/>
</dbReference>
<dbReference type="GO" id="GO:0016787">
    <property type="term" value="F:hydrolase activity"/>
    <property type="evidence" value="ECO:0007669"/>
    <property type="project" value="UniProtKB-KW"/>
</dbReference>
<dbReference type="InterPro" id="IPR000073">
    <property type="entry name" value="AB_hydrolase_1"/>
</dbReference>
<reference evidence="3 4" key="1">
    <citation type="journal article" date="2025" name="Anaerobe">
        <title>Description of Anaerococcus kampingiae sp. nov., Anaerococcus groningensis sp. nov., Anaerococcus martiniensis sp. nov., and Anaerococcus cruorum sp. nov., isolated from human clinical specimens.</title>
        <authorList>
            <person name="Boiten K.E."/>
            <person name="Meijer J."/>
            <person name="van Wezel E.M."/>
            <person name="Veloo A.C.M."/>
        </authorList>
    </citation>
    <scope>NUCLEOTIDE SEQUENCE [LARGE SCALE GENOMIC DNA]</scope>
    <source>
        <strain evidence="3 4">ENR0874</strain>
    </source>
</reference>
<evidence type="ECO:0000259" key="2">
    <source>
        <dbReference type="Pfam" id="PF00561"/>
    </source>
</evidence>
<evidence type="ECO:0000256" key="1">
    <source>
        <dbReference type="ARBA" id="ARBA00022801"/>
    </source>
</evidence>
<dbReference type="EMBL" id="JBGMEF010000011">
    <property type="protein sequence ID" value="MFO3666544.1"/>
    <property type="molecule type" value="Genomic_DNA"/>
</dbReference>
<protein>
    <submittedName>
        <fullName evidence="3">Alpha/beta fold hydrolase</fullName>
    </submittedName>
</protein>
<dbReference type="PANTHER" id="PTHR43798">
    <property type="entry name" value="MONOACYLGLYCEROL LIPASE"/>
    <property type="match status" value="1"/>
</dbReference>
<gene>
    <name evidence="3" type="ORF">ACCQ42_02005</name>
</gene>